<dbReference type="InterPro" id="IPR003594">
    <property type="entry name" value="HATPase_dom"/>
</dbReference>
<dbReference type="InterPro" id="IPR036890">
    <property type="entry name" value="HATPase_C_sf"/>
</dbReference>
<evidence type="ECO:0000256" key="8">
    <source>
        <dbReference type="ARBA" id="ARBA00022777"/>
    </source>
</evidence>
<keyword evidence="9 12" id="KW-1133">Transmembrane helix</keyword>
<dbReference type="GO" id="GO:0016036">
    <property type="term" value="P:cellular response to phosphate starvation"/>
    <property type="evidence" value="ECO:0007669"/>
    <property type="project" value="TreeGrafter"/>
</dbReference>
<name>A0A173ZY54_9CLOT</name>
<dbReference type="AlphaFoldDB" id="A0A173ZY54"/>
<organism evidence="14 15">
    <name type="scientific">Clostridium disporicum</name>
    <dbReference type="NCBI Taxonomy" id="84024"/>
    <lineage>
        <taxon>Bacteria</taxon>
        <taxon>Bacillati</taxon>
        <taxon>Bacillota</taxon>
        <taxon>Clostridia</taxon>
        <taxon>Eubacteriales</taxon>
        <taxon>Clostridiaceae</taxon>
        <taxon>Clostridium</taxon>
    </lineage>
</organism>
<keyword evidence="10" id="KW-0902">Two-component regulatory system</keyword>
<comment type="catalytic activity">
    <reaction evidence="1">
        <text>ATP + protein L-histidine = ADP + protein N-phospho-L-histidine.</text>
        <dbReference type="EC" id="2.7.13.3"/>
    </reaction>
</comment>
<dbReference type="PANTHER" id="PTHR45453">
    <property type="entry name" value="PHOSPHATE REGULON SENSOR PROTEIN PHOR"/>
    <property type="match status" value="1"/>
</dbReference>
<dbReference type="SUPFAM" id="SSF55874">
    <property type="entry name" value="ATPase domain of HSP90 chaperone/DNA topoisomerase II/histidine kinase"/>
    <property type="match status" value="1"/>
</dbReference>
<keyword evidence="8 14" id="KW-0418">Kinase</keyword>
<dbReference type="Proteomes" id="UP000095558">
    <property type="component" value="Unassembled WGS sequence"/>
</dbReference>
<evidence type="ECO:0000313" key="14">
    <source>
        <dbReference type="EMBL" id="CUN81154.1"/>
    </source>
</evidence>
<dbReference type="InterPro" id="IPR003661">
    <property type="entry name" value="HisK_dim/P_dom"/>
</dbReference>
<comment type="subcellular location">
    <subcellularLocation>
        <location evidence="2">Cell membrane</location>
        <topology evidence="2">Multi-pass membrane protein</topology>
    </subcellularLocation>
</comment>
<evidence type="ECO:0000256" key="1">
    <source>
        <dbReference type="ARBA" id="ARBA00000085"/>
    </source>
</evidence>
<dbReference type="GO" id="GO:0004721">
    <property type="term" value="F:phosphoprotein phosphatase activity"/>
    <property type="evidence" value="ECO:0007669"/>
    <property type="project" value="TreeGrafter"/>
</dbReference>
<keyword evidence="6 14" id="KW-0808">Transferase</keyword>
<evidence type="ECO:0000256" key="5">
    <source>
        <dbReference type="ARBA" id="ARBA00022553"/>
    </source>
</evidence>
<feature type="transmembrane region" description="Helical" evidence="12">
    <location>
        <begin position="12"/>
        <end position="29"/>
    </location>
</feature>
<evidence type="ECO:0000256" key="7">
    <source>
        <dbReference type="ARBA" id="ARBA00022692"/>
    </source>
</evidence>
<keyword evidence="5" id="KW-0597">Phosphoprotein</keyword>
<dbReference type="SMART" id="SM00387">
    <property type="entry name" value="HATPase_c"/>
    <property type="match status" value="1"/>
</dbReference>
<dbReference type="CDD" id="cd00082">
    <property type="entry name" value="HisKA"/>
    <property type="match status" value="1"/>
</dbReference>
<dbReference type="GO" id="GO:0000155">
    <property type="term" value="F:phosphorelay sensor kinase activity"/>
    <property type="evidence" value="ECO:0007669"/>
    <property type="project" value="InterPro"/>
</dbReference>
<protein>
    <recommendedName>
        <fullName evidence="3">histidine kinase</fullName>
        <ecNumber evidence="3">2.7.13.3</ecNumber>
    </recommendedName>
</protein>
<dbReference type="PROSITE" id="PS50109">
    <property type="entry name" value="HIS_KIN"/>
    <property type="match status" value="1"/>
</dbReference>
<feature type="transmembrane region" description="Helical" evidence="12">
    <location>
        <begin position="35"/>
        <end position="55"/>
    </location>
</feature>
<evidence type="ECO:0000256" key="11">
    <source>
        <dbReference type="ARBA" id="ARBA00023136"/>
    </source>
</evidence>
<evidence type="ECO:0000313" key="15">
    <source>
        <dbReference type="Proteomes" id="UP000095558"/>
    </source>
</evidence>
<keyword evidence="4" id="KW-1003">Cell membrane</keyword>
<evidence type="ECO:0000256" key="3">
    <source>
        <dbReference type="ARBA" id="ARBA00012438"/>
    </source>
</evidence>
<dbReference type="GO" id="GO:0005886">
    <property type="term" value="C:plasma membrane"/>
    <property type="evidence" value="ECO:0007669"/>
    <property type="project" value="UniProtKB-SubCell"/>
</dbReference>
<keyword evidence="7 12" id="KW-0812">Transmembrane</keyword>
<keyword evidence="11 12" id="KW-0472">Membrane</keyword>
<dbReference type="Gene3D" id="3.30.565.10">
    <property type="entry name" value="Histidine kinase-like ATPase, C-terminal domain"/>
    <property type="match status" value="1"/>
</dbReference>
<evidence type="ECO:0000259" key="13">
    <source>
        <dbReference type="PROSITE" id="PS50109"/>
    </source>
</evidence>
<dbReference type="OrthoDB" id="9780487at2"/>
<dbReference type="InterPro" id="IPR004358">
    <property type="entry name" value="Sig_transdc_His_kin-like_C"/>
</dbReference>
<dbReference type="InterPro" id="IPR050351">
    <property type="entry name" value="BphY/WalK/GraS-like"/>
</dbReference>
<evidence type="ECO:0000256" key="10">
    <source>
        <dbReference type="ARBA" id="ARBA00023012"/>
    </source>
</evidence>
<dbReference type="InterPro" id="IPR005467">
    <property type="entry name" value="His_kinase_dom"/>
</dbReference>
<evidence type="ECO:0000256" key="9">
    <source>
        <dbReference type="ARBA" id="ARBA00022989"/>
    </source>
</evidence>
<dbReference type="PRINTS" id="PR00344">
    <property type="entry name" value="BCTRLSENSOR"/>
</dbReference>
<reference evidence="14 15" key="1">
    <citation type="submission" date="2015-09" db="EMBL/GenBank/DDBJ databases">
        <authorList>
            <consortium name="Pathogen Informatics"/>
        </authorList>
    </citation>
    <scope>NUCLEOTIDE SEQUENCE [LARGE SCALE GENOMIC DNA]</scope>
    <source>
        <strain evidence="14 15">2789STDY5834855</strain>
    </source>
</reference>
<dbReference type="EC" id="2.7.13.3" evidence="3"/>
<evidence type="ECO:0000256" key="4">
    <source>
        <dbReference type="ARBA" id="ARBA00022475"/>
    </source>
</evidence>
<evidence type="ECO:0000256" key="12">
    <source>
        <dbReference type="SAM" id="Phobius"/>
    </source>
</evidence>
<accession>A0A173ZY54</accession>
<evidence type="ECO:0000256" key="6">
    <source>
        <dbReference type="ARBA" id="ARBA00022679"/>
    </source>
</evidence>
<dbReference type="PANTHER" id="PTHR45453:SF2">
    <property type="entry name" value="HISTIDINE KINASE"/>
    <property type="match status" value="1"/>
</dbReference>
<dbReference type="EMBL" id="CYZV01000006">
    <property type="protein sequence ID" value="CUN81154.1"/>
    <property type="molecule type" value="Genomic_DNA"/>
</dbReference>
<dbReference type="RefSeq" id="WP_055275512.1">
    <property type="nucleotide sequence ID" value="NZ_CYZV01000006.1"/>
</dbReference>
<evidence type="ECO:0000256" key="2">
    <source>
        <dbReference type="ARBA" id="ARBA00004651"/>
    </source>
</evidence>
<sequence>MSFIEYFKDKVIFIIINIIVLVITSYLLFGLNVSSYAIFIICILNFLASISFFIYDCLRKSKYYSSLLKRLDELDKKYFIGDVATEEDFLEGKILFEIISQATKSMKDDISESIRNSNDYKEYIELWVHEIKTPIATCKLLIENNDNEVTESIGEEVTKVEDYIEQVLFYARSNAVEKDYLIKEINLKKSINAVIRKNANTLIEKRVKVDIRNVDKIVSCDSKWIEFILGQIVSNSIKYMDKKESVLKIYSENIGNDVILKICDNGIGMDEKSVIKAFEKGYTGENGRRFGKSTGMGLYLCKKLCEKLGLGINIKSKENEGTEVTILFPINDMMKF</sequence>
<proteinExistence type="predicted"/>
<feature type="domain" description="Histidine kinase" evidence="13">
    <location>
        <begin position="126"/>
        <end position="332"/>
    </location>
</feature>
<dbReference type="Pfam" id="PF02518">
    <property type="entry name" value="HATPase_c"/>
    <property type="match status" value="1"/>
</dbReference>
<gene>
    <name evidence="14" type="primary">graS_1</name>
    <name evidence="14" type="ORF">ERS852470_00771</name>
</gene>